<reference evidence="3 4" key="1">
    <citation type="submission" date="2023-06" db="EMBL/GenBank/DDBJ databases">
        <title>Pelomonas sp. PFR6 16S ribosomal RNA gene Genome sequencing and assembly.</title>
        <authorList>
            <person name="Woo H."/>
        </authorList>
    </citation>
    <scope>NUCLEOTIDE SEQUENCE [LARGE SCALE GENOMIC DNA]</scope>
    <source>
        <strain evidence="3 4">PFR6</strain>
    </source>
</reference>
<evidence type="ECO:0000256" key="1">
    <source>
        <dbReference type="SAM" id="MobiDB-lite"/>
    </source>
</evidence>
<feature type="chain" id="PRO_5046627402" evidence="2">
    <location>
        <begin position="26"/>
        <end position="169"/>
    </location>
</feature>
<name>A0ABT8DVA7_9BURK</name>
<comment type="caution">
    <text evidence="3">The sequence shown here is derived from an EMBL/GenBank/DDBJ whole genome shotgun (WGS) entry which is preliminary data.</text>
</comment>
<sequence>MNKSHLLLAATLGMAALTVAGPAAAYTDVGVSVSIGQPGFYGRIDLGNAPPPQLIYTQPVIIERVAVQPAPVYLRVPVGYERNWARYCGQYGACGRPVYFVRDDWYRNTYAPHYREHYYAGGWHEQRRDRDHDGIPDYRDRDHGHGNGNGNGNGHGHGHGKRGEGHGRD</sequence>
<evidence type="ECO:0000256" key="2">
    <source>
        <dbReference type="SAM" id="SignalP"/>
    </source>
</evidence>
<keyword evidence="2" id="KW-0732">Signal</keyword>
<dbReference type="EMBL" id="JAUHHC010000004">
    <property type="protein sequence ID" value="MDN3922011.1"/>
    <property type="molecule type" value="Genomic_DNA"/>
</dbReference>
<gene>
    <name evidence="3" type="ORF">QWJ38_17100</name>
</gene>
<feature type="region of interest" description="Disordered" evidence="1">
    <location>
        <begin position="130"/>
        <end position="169"/>
    </location>
</feature>
<protein>
    <submittedName>
        <fullName evidence="3">Uncharacterized protein</fullName>
    </submittedName>
</protein>
<feature type="compositionally biased region" description="Basic and acidic residues" evidence="1">
    <location>
        <begin position="130"/>
        <end position="145"/>
    </location>
</feature>
<proteinExistence type="predicted"/>
<evidence type="ECO:0000313" key="3">
    <source>
        <dbReference type="EMBL" id="MDN3922011.1"/>
    </source>
</evidence>
<evidence type="ECO:0000313" key="4">
    <source>
        <dbReference type="Proteomes" id="UP001228044"/>
    </source>
</evidence>
<feature type="compositionally biased region" description="Gly residues" evidence="1">
    <location>
        <begin position="146"/>
        <end position="155"/>
    </location>
</feature>
<keyword evidence="4" id="KW-1185">Reference proteome</keyword>
<dbReference type="Proteomes" id="UP001228044">
    <property type="component" value="Unassembled WGS sequence"/>
</dbReference>
<accession>A0ABT8DVA7</accession>
<organism evidence="3 4">
    <name type="scientific">Roseateles violae</name>
    <dbReference type="NCBI Taxonomy" id="3058042"/>
    <lineage>
        <taxon>Bacteria</taxon>
        <taxon>Pseudomonadati</taxon>
        <taxon>Pseudomonadota</taxon>
        <taxon>Betaproteobacteria</taxon>
        <taxon>Burkholderiales</taxon>
        <taxon>Sphaerotilaceae</taxon>
        <taxon>Roseateles</taxon>
    </lineage>
</organism>
<dbReference type="RefSeq" id="WP_290360309.1">
    <property type="nucleotide sequence ID" value="NZ_JAUHHC010000004.1"/>
</dbReference>
<feature type="signal peptide" evidence="2">
    <location>
        <begin position="1"/>
        <end position="25"/>
    </location>
</feature>